<sequence>MFVVSSTIFIRIMTLKLAKAISNYLKTEYEGSERIKGMQKMKKSETIKEYFDKANRAQEQRRVTRQEGMVEGALLVKHQVGGKMTRKKNEKNLAMSGNVVANKNATISNKNKTRGPKGNYPPCQHCGKMGHSPFKCWRRPDAKCSKIQQQEVDTQVVDQEKEDQLFVATCFSSSDSTES</sequence>
<comment type="caution">
    <text evidence="2">The sequence shown here is derived from an EMBL/GenBank/DDBJ whole genome shotgun (WGS) entry which is preliminary data.</text>
</comment>
<evidence type="ECO:0000256" key="1">
    <source>
        <dbReference type="SAM" id="SignalP"/>
    </source>
</evidence>
<dbReference type="STRING" id="157652.A0A371H5H0"/>
<feature type="non-terminal residue" evidence="2">
    <location>
        <position position="1"/>
    </location>
</feature>
<evidence type="ECO:0008006" key="4">
    <source>
        <dbReference type="Google" id="ProtNLM"/>
    </source>
</evidence>
<evidence type="ECO:0000313" key="2">
    <source>
        <dbReference type="EMBL" id="RDX97936.1"/>
    </source>
</evidence>
<organism evidence="2 3">
    <name type="scientific">Mucuna pruriens</name>
    <name type="common">Velvet bean</name>
    <name type="synonym">Dolichos pruriens</name>
    <dbReference type="NCBI Taxonomy" id="157652"/>
    <lineage>
        <taxon>Eukaryota</taxon>
        <taxon>Viridiplantae</taxon>
        <taxon>Streptophyta</taxon>
        <taxon>Embryophyta</taxon>
        <taxon>Tracheophyta</taxon>
        <taxon>Spermatophyta</taxon>
        <taxon>Magnoliopsida</taxon>
        <taxon>eudicotyledons</taxon>
        <taxon>Gunneridae</taxon>
        <taxon>Pentapetalae</taxon>
        <taxon>rosids</taxon>
        <taxon>fabids</taxon>
        <taxon>Fabales</taxon>
        <taxon>Fabaceae</taxon>
        <taxon>Papilionoideae</taxon>
        <taxon>50 kb inversion clade</taxon>
        <taxon>NPAAA clade</taxon>
        <taxon>indigoferoid/millettioid clade</taxon>
        <taxon>Phaseoleae</taxon>
        <taxon>Mucuna</taxon>
    </lineage>
</organism>
<evidence type="ECO:0000313" key="3">
    <source>
        <dbReference type="Proteomes" id="UP000257109"/>
    </source>
</evidence>
<proteinExistence type="predicted"/>
<keyword evidence="1" id="KW-0732">Signal</keyword>
<dbReference type="Proteomes" id="UP000257109">
    <property type="component" value="Unassembled WGS sequence"/>
</dbReference>
<dbReference type="AlphaFoldDB" id="A0A371H5H0"/>
<feature type="signal peptide" evidence="1">
    <location>
        <begin position="1"/>
        <end position="20"/>
    </location>
</feature>
<name>A0A371H5H0_MUCPR</name>
<reference evidence="2" key="1">
    <citation type="submission" date="2018-05" db="EMBL/GenBank/DDBJ databases">
        <title>Draft genome of Mucuna pruriens seed.</title>
        <authorList>
            <person name="Nnadi N.E."/>
            <person name="Vos R."/>
            <person name="Hasami M.H."/>
            <person name="Devisetty U.K."/>
            <person name="Aguiy J.C."/>
        </authorList>
    </citation>
    <scope>NUCLEOTIDE SEQUENCE [LARGE SCALE GENOMIC DNA]</scope>
    <source>
        <strain evidence="2">JCA_2017</strain>
    </source>
</reference>
<dbReference type="OrthoDB" id="1711498at2759"/>
<feature type="chain" id="PRO_5017009755" description="CCHC-type domain-containing protein" evidence="1">
    <location>
        <begin position="21"/>
        <end position="179"/>
    </location>
</feature>
<dbReference type="EMBL" id="QJKJ01003545">
    <property type="protein sequence ID" value="RDX97936.1"/>
    <property type="molecule type" value="Genomic_DNA"/>
</dbReference>
<accession>A0A371H5H0</accession>
<gene>
    <name evidence="2" type="ORF">CR513_19228</name>
</gene>
<protein>
    <recommendedName>
        <fullName evidence="4">CCHC-type domain-containing protein</fullName>
    </recommendedName>
</protein>
<keyword evidence="3" id="KW-1185">Reference proteome</keyword>